<protein>
    <submittedName>
        <fullName evidence="1">Predicted protein</fullName>
    </submittedName>
</protein>
<dbReference type="EMBL" id="FP929138">
    <property type="protein sequence ID" value="CBY00452.1"/>
    <property type="molecule type" value="Genomic_DNA"/>
</dbReference>
<organism evidence="2">
    <name type="scientific">Leptosphaeria maculans (strain JN3 / isolate v23.1.3 / race Av1-4-5-6-7-8)</name>
    <name type="common">Blackleg fungus</name>
    <name type="synonym">Phoma lingam</name>
    <dbReference type="NCBI Taxonomy" id="985895"/>
    <lineage>
        <taxon>Eukaryota</taxon>
        <taxon>Fungi</taxon>
        <taxon>Dikarya</taxon>
        <taxon>Ascomycota</taxon>
        <taxon>Pezizomycotina</taxon>
        <taxon>Dothideomycetes</taxon>
        <taxon>Pleosporomycetidae</taxon>
        <taxon>Pleosporales</taxon>
        <taxon>Pleosporineae</taxon>
        <taxon>Leptosphaeriaceae</taxon>
        <taxon>Plenodomus</taxon>
        <taxon>Plenodomus lingam/Leptosphaeria maculans species complex</taxon>
    </lineage>
</organism>
<keyword evidence="2" id="KW-1185">Reference proteome</keyword>
<dbReference type="HOGENOM" id="CLU_3106857_0_0_1"/>
<evidence type="ECO:0000313" key="1">
    <source>
        <dbReference type="EMBL" id="CBY00452.1"/>
    </source>
</evidence>
<dbReference type="VEuPathDB" id="FungiDB:LEMA_uP015820.1"/>
<reference evidence="2" key="1">
    <citation type="journal article" date="2011" name="Nat. Commun.">
        <title>Effector diversification within compartments of the Leptosphaeria maculans genome affected by Repeat-Induced Point mutations.</title>
        <authorList>
            <person name="Rouxel T."/>
            <person name="Grandaubert J."/>
            <person name="Hane J.K."/>
            <person name="Hoede C."/>
            <person name="van de Wouw A.P."/>
            <person name="Couloux A."/>
            <person name="Dominguez V."/>
            <person name="Anthouard V."/>
            <person name="Bally P."/>
            <person name="Bourras S."/>
            <person name="Cozijnsen A.J."/>
            <person name="Ciuffetti L.M."/>
            <person name="Degrave A."/>
            <person name="Dilmaghani A."/>
            <person name="Duret L."/>
            <person name="Fudal I."/>
            <person name="Goodwin S.B."/>
            <person name="Gout L."/>
            <person name="Glaser N."/>
            <person name="Linglin J."/>
            <person name="Kema G.H.J."/>
            <person name="Lapalu N."/>
            <person name="Lawrence C.B."/>
            <person name="May K."/>
            <person name="Meyer M."/>
            <person name="Ollivier B."/>
            <person name="Poulain J."/>
            <person name="Schoch C.L."/>
            <person name="Simon A."/>
            <person name="Spatafora J.W."/>
            <person name="Stachowiak A."/>
            <person name="Turgeon B.G."/>
            <person name="Tyler B.M."/>
            <person name="Vincent D."/>
            <person name="Weissenbach J."/>
            <person name="Amselem J."/>
            <person name="Quesneville H."/>
            <person name="Oliver R.P."/>
            <person name="Wincker P."/>
            <person name="Balesdent M.-H."/>
            <person name="Howlett B.J."/>
        </authorList>
    </citation>
    <scope>NUCLEOTIDE SEQUENCE [LARGE SCALE GENOMIC DNA]</scope>
    <source>
        <strain evidence="2">JN3 / isolate v23.1.3 / race Av1-4-5-6-7-8</strain>
    </source>
</reference>
<gene>
    <name evidence="1" type="ORF">LEMA_uP015820.1</name>
</gene>
<dbReference type="Proteomes" id="UP000002668">
    <property type="component" value="Genome"/>
</dbReference>
<accession>E5A9W1</accession>
<dbReference type="InParanoid" id="E5A9W1"/>
<proteinExistence type="predicted"/>
<sequence>MNPFTGSPKPTVSWTLQSKGVLFADAGFNARLEACGDAEVRNHRVYGPEGR</sequence>
<evidence type="ECO:0000313" key="2">
    <source>
        <dbReference type="Proteomes" id="UP000002668"/>
    </source>
</evidence>
<dbReference type="AlphaFoldDB" id="E5A9W1"/>
<name>E5A9W1_LEPMJ</name>